<dbReference type="Proteomes" id="UP001596270">
    <property type="component" value="Unassembled WGS sequence"/>
</dbReference>
<reference evidence="2" key="1">
    <citation type="journal article" date="2019" name="Int. J. Syst. Evol. Microbiol.">
        <title>The Global Catalogue of Microorganisms (GCM) 10K type strain sequencing project: providing services to taxonomists for standard genome sequencing and annotation.</title>
        <authorList>
            <consortium name="The Broad Institute Genomics Platform"/>
            <consortium name="The Broad Institute Genome Sequencing Center for Infectious Disease"/>
            <person name="Wu L."/>
            <person name="Ma J."/>
        </authorList>
    </citation>
    <scope>NUCLEOTIDE SEQUENCE [LARGE SCALE GENOMIC DNA]</scope>
    <source>
        <strain evidence="2">CCUG 39402</strain>
    </source>
</reference>
<gene>
    <name evidence="1" type="ORF">ACFQND_25030</name>
</gene>
<organism evidence="1 2">
    <name type="scientific">Polaromonas aquatica</name>
    <dbReference type="NCBI Taxonomy" id="332657"/>
    <lineage>
        <taxon>Bacteria</taxon>
        <taxon>Pseudomonadati</taxon>
        <taxon>Pseudomonadota</taxon>
        <taxon>Betaproteobacteria</taxon>
        <taxon>Burkholderiales</taxon>
        <taxon>Comamonadaceae</taxon>
        <taxon>Polaromonas</taxon>
    </lineage>
</organism>
<dbReference type="Gene3D" id="1.20.5.300">
    <property type="match status" value="1"/>
</dbReference>
<keyword evidence="2" id="KW-1185">Reference proteome</keyword>
<dbReference type="Pfam" id="PF04102">
    <property type="entry name" value="SlyX"/>
    <property type="match status" value="1"/>
</dbReference>
<evidence type="ECO:0000313" key="2">
    <source>
        <dbReference type="Proteomes" id="UP001596270"/>
    </source>
</evidence>
<accession>A0ABW1U483</accession>
<dbReference type="RefSeq" id="WP_371438759.1">
    <property type="nucleotide sequence ID" value="NZ_JBHSRS010000084.1"/>
</dbReference>
<proteinExistence type="predicted"/>
<protein>
    <submittedName>
        <fullName evidence="1">SlyX family protein</fullName>
    </submittedName>
</protein>
<comment type="caution">
    <text evidence="1">The sequence shown here is derived from an EMBL/GenBank/DDBJ whole genome shotgun (WGS) entry which is preliminary data.</text>
</comment>
<dbReference type="EMBL" id="JBHSRS010000084">
    <property type="protein sequence ID" value="MFC6284502.1"/>
    <property type="molecule type" value="Genomic_DNA"/>
</dbReference>
<dbReference type="InterPro" id="IPR007236">
    <property type="entry name" value="SlyX"/>
</dbReference>
<evidence type="ECO:0000313" key="1">
    <source>
        <dbReference type="EMBL" id="MFC6284502.1"/>
    </source>
</evidence>
<name>A0ABW1U483_9BURK</name>
<sequence>MDNPIYAHDAEQRLTDLEIKATFTEDLLEQLDKVIIRQQQQIDLLIREIAELRQPAIDGGLGPARSLRDDLPPHF</sequence>